<keyword evidence="12" id="KW-1185">Reference proteome</keyword>
<keyword evidence="4" id="KW-0862">Zinc</keyword>
<comment type="subcellular location">
    <subcellularLocation>
        <location evidence="1">Nucleus</location>
    </subcellularLocation>
</comment>
<dbReference type="PANTHER" id="PTHR45801">
    <property type="entry name" value="OS07G0101800 PROTEIN"/>
    <property type="match status" value="1"/>
</dbReference>
<dbReference type="PROSITE" id="PS00028">
    <property type="entry name" value="ZINC_FINGER_C2H2_1"/>
    <property type="match status" value="1"/>
</dbReference>
<feature type="compositionally biased region" description="Polar residues" evidence="9">
    <location>
        <begin position="133"/>
        <end position="143"/>
    </location>
</feature>
<reference evidence="11 12" key="1">
    <citation type="submission" date="2020-10" db="EMBL/GenBank/DDBJ databases">
        <title>The Coptis chinensis genome and diversification of protoberbering-type alkaloids.</title>
        <authorList>
            <person name="Wang B."/>
            <person name="Shu S."/>
            <person name="Song C."/>
            <person name="Liu Y."/>
        </authorList>
    </citation>
    <scope>NUCLEOTIDE SEQUENCE [LARGE SCALE GENOMIC DNA]</scope>
    <source>
        <strain evidence="11">HL-2020</strain>
        <tissue evidence="11">Leaf</tissue>
    </source>
</reference>
<gene>
    <name evidence="11" type="ORF">IFM89_026510</name>
</gene>
<keyword evidence="7" id="KW-0539">Nucleus</keyword>
<comment type="caution">
    <text evidence="11">The sequence shown here is derived from an EMBL/GenBank/DDBJ whole genome shotgun (WGS) entry which is preliminary data.</text>
</comment>
<evidence type="ECO:0000256" key="5">
    <source>
        <dbReference type="ARBA" id="ARBA00023015"/>
    </source>
</evidence>
<dbReference type="SMART" id="SM00355">
    <property type="entry name" value="ZnF_C2H2"/>
    <property type="match status" value="1"/>
</dbReference>
<evidence type="ECO:0000313" key="11">
    <source>
        <dbReference type="EMBL" id="KAF9593967.1"/>
    </source>
</evidence>
<accession>A0A835H926</accession>
<dbReference type="PROSITE" id="PS50157">
    <property type="entry name" value="ZINC_FINGER_C2H2_2"/>
    <property type="match status" value="1"/>
</dbReference>
<evidence type="ECO:0000256" key="4">
    <source>
        <dbReference type="ARBA" id="ARBA00022833"/>
    </source>
</evidence>
<keyword evidence="5" id="KW-0805">Transcription regulation</keyword>
<keyword evidence="6" id="KW-0804">Transcription</keyword>
<evidence type="ECO:0000256" key="2">
    <source>
        <dbReference type="ARBA" id="ARBA00022723"/>
    </source>
</evidence>
<evidence type="ECO:0000256" key="6">
    <source>
        <dbReference type="ARBA" id="ARBA00023163"/>
    </source>
</evidence>
<dbReference type="InterPro" id="IPR036236">
    <property type="entry name" value="Znf_C2H2_sf"/>
</dbReference>
<sequence>MESDPPNLENSDHVEIWATVEHEGPSHLRCYQCNFCKRGFSNAQALGGHMNIHRKDRAKLKSPFCDDSQLSLDIKKDDSSNFPPLFEESELESSKQVICTLEYPGAFPRGDDVVKEGESHAVELQKLPLFAETPSSSTQTVSNEGGRIEDGTKQPKHISKNDGSLDLELRL</sequence>
<dbReference type="Gene3D" id="3.30.160.60">
    <property type="entry name" value="Classic Zinc Finger"/>
    <property type="match status" value="1"/>
</dbReference>
<evidence type="ECO:0000313" key="12">
    <source>
        <dbReference type="Proteomes" id="UP000631114"/>
    </source>
</evidence>
<feature type="domain" description="C2H2-type" evidence="10">
    <location>
        <begin position="31"/>
        <end position="58"/>
    </location>
</feature>
<protein>
    <recommendedName>
        <fullName evidence="10">C2H2-type domain-containing protein</fullName>
    </recommendedName>
</protein>
<feature type="region of interest" description="Disordered" evidence="9">
    <location>
        <begin position="132"/>
        <end position="171"/>
    </location>
</feature>
<name>A0A835H926_9MAGN</name>
<dbReference type="AlphaFoldDB" id="A0A835H926"/>
<evidence type="ECO:0000256" key="3">
    <source>
        <dbReference type="ARBA" id="ARBA00022771"/>
    </source>
</evidence>
<dbReference type="InterPro" id="IPR052426">
    <property type="entry name" value="Plant_dev_regulator"/>
</dbReference>
<keyword evidence="3 8" id="KW-0863">Zinc-finger</keyword>
<dbReference type="SUPFAM" id="SSF57667">
    <property type="entry name" value="beta-beta-alpha zinc fingers"/>
    <property type="match status" value="1"/>
</dbReference>
<dbReference type="InterPro" id="IPR013087">
    <property type="entry name" value="Znf_C2H2_type"/>
</dbReference>
<dbReference type="GO" id="GO:0008270">
    <property type="term" value="F:zinc ion binding"/>
    <property type="evidence" value="ECO:0007669"/>
    <property type="project" value="UniProtKB-KW"/>
</dbReference>
<evidence type="ECO:0000256" key="9">
    <source>
        <dbReference type="SAM" id="MobiDB-lite"/>
    </source>
</evidence>
<dbReference type="GO" id="GO:0005634">
    <property type="term" value="C:nucleus"/>
    <property type="evidence" value="ECO:0007669"/>
    <property type="project" value="UniProtKB-SubCell"/>
</dbReference>
<dbReference type="EMBL" id="JADFTS010000008">
    <property type="protein sequence ID" value="KAF9593967.1"/>
    <property type="molecule type" value="Genomic_DNA"/>
</dbReference>
<dbReference type="Proteomes" id="UP000631114">
    <property type="component" value="Unassembled WGS sequence"/>
</dbReference>
<evidence type="ECO:0000256" key="7">
    <source>
        <dbReference type="ARBA" id="ARBA00023242"/>
    </source>
</evidence>
<evidence type="ECO:0000259" key="10">
    <source>
        <dbReference type="PROSITE" id="PS50157"/>
    </source>
</evidence>
<proteinExistence type="predicted"/>
<evidence type="ECO:0000256" key="8">
    <source>
        <dbReference type="PROSITE-ProRule" id="PRU00042"/>
    </source>
</evidence>
<evidence type="ECO:0000256" key="1">
    <source>
        <dbReference type="ARBA" id="ARBA00004123"/>
    </source>
</evidence>
<organism evidence="11 12">
    <name type="scientific">Coptis chinensis</name>
    <dbReference type="NCBI Taxonomy" id="261450"/>
    <lineage>
        <taxon>Eukaryota</taxon>
        <taxon>Viridiplantae</taxon>
        <taxon>Streptophyta</taxon>
        <taxon>Embryophyta</taxon>
        <taxon>Tracheophyta</taxon>
        <taxon>Spermatophyta</taxon>
        <taxon>Magnoliopsida</taxon>
        <taxon>Ranunculales</taxon>
        <taxon>Ranunculaceae</taxon>
        <taxon>Coptidoideae</taxon>
        <taxon>Coptis</taxon>
    </lineage>
</organism>
<dbReference type="OrthoDB" id="780709at2759"/>
<dbReference type="PANTHER" id="PTHR45801:SF111">
    <property type="entry name" value="C2H2 AND C2HC ZINC FINGERS SUPERFAMILY PROTEIN"/>
    <property type="match status" value="1"/>
</dbReference>
<keyword evidence="2" id="KW-0479">Metal-binding</keyword>